<accession>A0AC60Q355</accession>
<gene>
    <name evidence="1" type="ORF">HPB47_025097</name>
</gene>
<feature type="non-terminal residue" evidence="1">
    <location>
        <position position="1"/>
    </location>
</feature>
<proteinExistence type="predicted"/>
<organism evidence="1 2">
    <name type="scientific">Ixodes persulcatus</name>
    <name type="common">Taiga tick</name>
    <dbReference type="NCBI Taxonomy" id="34615"/>
    <lineage>
        <taxon>Eukaryota</taxon>
        <taxon>Metazoa</taxon>
        <taxon>Ecdysozoa</taxon>
        <taxon>Arthropoda</taxon>
        <taxon>Chelicerata</taxon>
        <taxon>Arachnida</taxon>
        <taxon>Acari</taxon>
        <taxon>Parasitiformes</taxon>
        <taxon>Ixodida</taxon>
        <taxon>Ixodoidea</taxon>
        <taxon>Ixodidae</taxon>
        <taxon>Ixodinae</taxon>
        <taxon>Ixodes</taxon>
    </lineage>
</organism>
<sequence>RFAAVGYPEEVPVDAEDAALLWLNKCSVKMRHRIEDQLGTCRSEDGRHQGRPLVPHIPVVQDLGELSDGCALASLLSFYCPSFLPWEDLCLNEPMSLADSLYNLQLAQRFCDQHLPHDVCFLSVEDVLFVHPSVRQNLLALLADLMYLFEIRPAKCVRRPGLRHDQEAPSPQHCLQVARHNGESLRKARALQNSCSHIPDLLCATGEPHSEQHNGAWPEHPQGGPKNDGSTSRGQRSLLARDERDSDPLSSSPKSRSRSDEEEERAGRPSLRRRSSVGPEPLQPARLREAKERQNREPKHTERGEDAPSTEERPPEPSPPRTSRPEPGLRRSTSRSELSSRGSPLRRNPSGTDLFRPSLSRSASQTDVRGSPPRRKTLESYYDQLGGAESLQRTAGYPLRKESSLSHVYNFSGEKAALEMSDPFETDMFAQQREKRTTSFAQLSRAKEEPGIHIVYSREAPRGAPERAEEGPLAARLGAVRLKLEERRSKIEREKRRLEERVKRQRQQAGQAAFLQAVGRAEARRAPSPPREAAPLGDAEADVDAVRRKWLGRNGSASDESSPRSEELDLEGCVSTVERLDSSLTDLEADIGRIERQQRAIRDLVHGAPPAPARFFLHEAQPESLPPPDPRAGDAAPPLSLPPQLAPAFQFQPARRQWGQFQPEQHWGPPVVALAEQPHSRPQWGPSVAPFGDYLLYPTDSGTFQVSQQPPAYPRQNGADQRGPYPSFPADPYPCPPFGVAPPPFLAPPEVPPAPPVEPPERPPERQEPPLRPEPPKESPRRAFGQTYRVSRPKGAEEAPRGEAGFFVCLDDQQPRKPKPRLRPRIAAQDPEAPRETPADPPDGAEGSQEPKTGAAALGFVIGADLVNPDPEAETEMQRRKELIMMVSLRRREEQEASRLAKEQRNALKRMQEQLKREEQERKREEERQRRQQILEQYRQRKAREEADKEGAEAPPGSSPRGGGTLTRPSKPRSSSRPRPKSVHLGATAPGLRGSQASLDESGRGDESRRAPSPPCGDASWQRGGSDASETASAGSGSLQLLLPLGDYTGPKLFVKPAAKSNRGIILNALNTVLAGQVNADTKRRVLEEMGVSDSKHFLILFRDAGCQFRGLYSYQPEREEVGRLFGVGPRTVTAPMMDLFFKYNSGAKSFSRIHTKHLTVTIDAFTIHNSLWAAKRAPRKDS</sequence>
<dbReference type="EMBL" id="JABSTQ010009584">
    <property type="protein sequence ID" value="KAG0427887.1"/>
    <property type="molecule type" value="Genomic_DNA"/>
</dbReference>
<dbReference type="Proteomes" id="UP000805193">
    <property type="component" value="Unassembled WGS sequence"/>
</dbReference>
<name>A0AC60Q355_IXOPE</name>
<comment type="caution">
    <text evidence="1">The sequence shown here is derived from an EMBL/GenBank/DDBJ whole genome shotgun (WGS) entry which is preliminary data.</text>
</comment>
<evidence type="ECO:0000313" key="2">
    <source>
        <dbReference type="Proteomes" id="UP000805193"/>
    </source>
</evidence>
<reference evidence="1 2" key="1">
    <citation type="journal article" date="2020" name="Cell">
        <title>Large-Scale Comparative Analyses of Tick Genomes Elucidate Their Genetic Diversity and Vector Capacities.</title>
        <authorList>
            <consortium name="Tick Genome and Microbiome Consortium (TIGMIC)"/>
            <person name="Jia N."/>
            <person name="Wang J."/>
            <person name="Shi W."/>
            <person name="Du L."/>
            <person name="Sun Y."/>
            <person name="Zhan W."/>
            <person name="Jiang J.F."/>
            <person name="Wang Q."/>
            <person name="Zhang B."/>
            <person name="Ji P."/>
            <person name="Bell-Sakyi L."/>
            <person name="Cui X.M."/>
            <person name="Yuan T.T."/>
            <person name="Jiang B.G."/>
            <person name="Yang W.F."/>
            <person name="Lam T.T."/>
            <person name="Chang Q.C."/>
            <person name="Ding S.J."/>
            <person name="Wang X.J."/>
            <person name="Zhu J.G."/>
            <person name="Ruan X.D."/>
            <person name="Zhao L."/>
            <person name="Wei J.T."/>
            <person name="Ye R.Z."/>
            <person name="Que T.C."/>
            <person name="Du C.H."/>
            <person name="Zhou Y.H."/>
            <person name="Cheng J.X."/>
            <person name="Dai P.F."/>
            <person name="Guo W.B."/>
            <person name="Han X.H."/>
            <person name="Huang E.J."/>
            <person name="Li L.F."/>
            <person name="Wei W."/>
            <person name="Gao Y.C."/>
            <person name="Liu J.Z."/>
            <person name="Shao H.Z."/>
            <person name="Wang X."/>
            <person name="Wang C.C."/>
            <person name="Yang T.C."/>
            <person name="Huo Q.B."/>
            <person name="Li W."/>
            <person name="Chen H.Y."/>
            <person name="Chen S.E."/>
            <person name="Zhou L.G."/>
            <person name="Ni X.B."/>
            <person name="Tian J.H."/>
            <person name="Sheng Y."/>
            <person name="Liu T."/>
            <person name="Pan Y.S."/>
            <person name="Xia L.Y."/>
            <person name="Li J."/>
            <person name="Zhao F."/>
            <person name="Cao W.C."/>
        </authorList>
    </citation>
    <scope>NUCLEOTIDE SEQUENCE [LARGE SCALE GENOMIC DNA]</scope>
    <source>
        <strain evidence="1">Iper-2018</strain>
    </source>
</reference>
<evidence type="ECO:0000313" key="1">
    <source>
        <dbReference type="EMBL" id="KAG0427887.1"/>
    </source>
</evidence>
<keyword evidence="2" id="KW-1185">Reference proteome</keyword>
<protein>
    <submittedName>
        <fullName evidence="1">Uncharacterized protein</fullName>
    </submittedName>
</protein>